<dbReference type="OrthoDB" id="2676652at2"/>
<reference evidence="1 2" key="1">
    <citation type="submission" date="2019-07" db="EMBL/GenBank/DDBJ databases">
        <title>Genomic Encyclopedia of Type Strains, Phase III (KMG-III): the genomes of soil and plant-associated and newly described type strains.</title>
        <authorList>
            <person name="Whitman W."/>
        </authorList>
    </citation>
    <scope>NUCLEOTIDE SEQUENCE [LARGE SCALE GENOMIC DNA]</scope>
    <source>
        <strain evidence="1 2">BL24</strain>
    </source>
</reference>
<proteinExistence type="predicted"/>
<dbReference type="Gene3D" id="3.40.50.300">
    <property type="entry name" value="P-loop containing nucleotide triphosphate hydrolases"/>
    <property type="match status" value="1"/>
</dbReference>
<keyword evidence="2" id="KW-1185">Reference proteome</keyword>
<dbReference type="InterPro" id="IPR027417">
    <property type="entry name" value="P-loop_NTPase"/>
</dbReference>
<comment type="caution">
    <text evidence="1">The sequence shown here is derived from an EMBL/GenBank/DDBJ whole genome shotgun (WGS) entry which is preliminary data.</text>
</comment>
<dbReference type="EMBL" id="VNHS01000018">
    <property type="protein sequence ID" value="TYP68647.1"/>
    <property type="molecule type" value="Genomic_DNA"/>
</dbReference>
<gene>
    <name evidence="1" type="ORF">BCM02_11844</name>
</gene>
<accession>A0A5S5BNU4</accession>
<name>A0A5S5BNU4_9BACL</name>
<evidence type="ECO:0000313" key="2">
    <source>
        <dbReference type="Proteomes" id="UP000323257"/>
    </source>
</evidence>
<sequence length="280" mass="30548">MSTQSTLAAFVGTTPNIGTTLAAFSAAYRLAESYQGRVGYLCLNLKSAKIHRYLGIDGPVVALDDLRPELRSLSLTPGKLAQSMLQVRGAALHVLFGNTMRDQAEFYRPEEIDHLLENAHAAFDIVIADVGAYWDNAATVCTLRRAHTRVLTTTPALSHFQEDGQRWAKQLSALFGIPGDAYEALVVRQPGMGAGYQTKDICKEMGVSLMGEFKVNPSLLGALDSGKIDEWLAHDEHGRTAMAAEAGVLAARHGLKRRPMMAVQPWYKRLVAHRSGKSLS</sequence>
<dbReference type="AlphaFoldDB" id="A0A5S5BNU4"/>
<organism evidence="1 2">
    <name type="scientific">Paenibacillus methanolicus</name>
    <dbReference type="NCBI Taxonomy" id="582686"/>
    <lineage>
        <taxon>Bacteria</taxon>
        <taxon>Bacillati</taxon>
        <taxon>Bacillota</taxon>
        <taxon>Bacilli</taxon>
        <taxon>Bacillales</taxon>
        <taxon>Paenibacillaceae</taxon>
        <taxon>Paenibacillus</taxon>
    </lineage>
</organism>
<protein>
    <submittedName>
        <fullName evidence="1">Pilus assembly protein CpaE</fullName>
    </submittedName>
</protein>
<evidence type="ECO:0000313" key="1">
    <source>
        <dbReference type="EMBL" id="TYP68647.1"/>
    </source>
</evidence>
<dbReference type="SUPFAM" id="SSF52540">
    <property type="entry name" value="P-loop containing nucleoside triphosphate hydrolases"/>
    <property type="match status" value="1"/>
</dbReference>
<dbReference type="RefSeq" id="WP_148933355.1">
    <property type="nucleotide sequence ID" value="NZ_VNHS01000018.1"/>
</dbReference>
<dbReference type="Proteomes" id="UP000323257">
    <property type="component" value="Unassembled WGS sequence"/>
</dbReference>